<evidence type="ECO:0000313" key="3">
    <source>
        <dbReference type="EMBL" id="ERN10700.1"/>
    </source>
</evidence>
<dbReference type="EMBL" id="KI392798">
    <property type="protein sequence ID" value="ERN10700.1"/>
    <property type="molecule type" value="Genomic_DNA"/>
</dbReference>
<proteinExistence type="inferred from homology"/>
<dbReference type="OMA" id="VNVPVWQ"/>
<dbReference type="AlphaFoldDB" id="W1PTU7"/>
<dbReference type="HOGENOM" id="CLU_088831_0_1_1"/>
<dbReference type="Gramene" id="ERN10700">
    <property type="protein sequence ID" value="ERN10700"/>
    <property type="gene ID" value="AMTR_s00027p00044330"/>
</dbReference>
<reference evidence="4" key="1">
    <citation type="journal article" date="2013" name="Science">
        <title>The Amborella genome and the evolution of flowering plants.</title>
        <authorList>
            <consortium name="Amborella Genome Project"/>
        </authorList>
    </citation>
    <scope>NUCLEOTIDE SEQUENCE [LARGE SCALE GENOMIC DNA]</scope>
</reference>
<gene>
    <name evidence="3" type="ORF">AMTR_s00027p00044330</name>
</gene>
<dbReference type="Proteomes" id="UP000017836">
    <property type="component" value="Unassembled WGS sequence"/>
</dbReference>
<dbReference type="KEGG" id="atr:18438884"/>
<organism evidence="3 4">
    <name type="scientific">Amborella trichopoda</name>
    <dbReference type="NCBI Taxonomy" id="13333"/>
    <lineage>
        <taxon>Eukaryota</taxon>
        <taxon>Viridiplantae</taxon>
        <taxon>Streptophyta</taxon>
        <taxon>Embryophyta</taxon>
        <taxon>Tracheophyta</taxon>
        <taxon>Spermatophyta</taxon>
        <taxon>Magnoliopsida</taxon>
        <taxon>Amborellales</taxon>
        <taxon>Amborellaceae</taxon>
        <taxon>Amborella</taxon>
    </lineage>
</organism>
<dbReference type="GO" id="GO:0010150">
    <property type="term" value="P:leaf senescence"/>
    <property type="evidence" value="ECO:0007669"/>
    <property type="project" value="UniProtKB-ARBA"/>
</dbReference>
<feature type="compositionally biased region" description="Basic and acidic residues" evidence="2">
    <location>
        <begin position="141"/>
        <end position="153"/>
    </location>
</feature>
<comment type="similarity">
    <text evidence="1">Belongs to the senescence regulator S40 family.</text>
</comment>
<feature type="compositionally biased region" description="Pro residues" evidence="2">
    <location>
        <begin position="48"/>
        <end position="60"/>
    </location>
</feature>
<protein>
    <recommendedName>
        <fullName evidence="5">Senescence regulator S40</fullName>
    </recommendedName>
</protein>
<keyword evidence="4" id="KW-1185">Reference proteome</keyword>
<dbReference type="PANTHER" id="PTHR33083:SF123">
    <property type="entry name" value="EXPRESSED PROTEIN"/>
    <property type="match status" value="1"/>
</dbReference>
<feature type="region of interest" description="Disordered" evidence="2">
    <location>
        <begin position="99"/>
        <end position="164"/>
    </location>
</feature>
<feature type="compositionally biased region" description="Low complexity" evidence="2">
    <location>
        <begin position="112"/>
        <end position="125"/>
    </location>
</feature>
<dbReference type="InterPro" id="IPR007608">
    <property type="entry name" value="Senescence_reg_S40"/>
</dbReference>
<evidence type="ECO:0000313" key="4">
    <source>
        <dbReference type="Proteomes" id="UP000017836"/>
    </source>
</evidence>
<sequence>MDEPEEDDSPSRRFLGPLRVPSSSPPLELDESEVIWSTDYSSGKSPENSPPTSKPSPETPPSNYHRRHGFKPARFGLSAALSEDHRTLVQRQAGLNPSFAARAIPPVPIRQGSSGSDDLSSAGSGKFHQSAPVNVPVWSGKRGEGLRSRHGIFEEESDDFDEERMPPHEIVARSHMDNFSVFEGVGRTLKGRDLRRVRNAVWQKTGFLD</sequence>
<evidence type="ECO:0000256" key="2">
    <source>
        <dbReference type="SAM" id="MobiDB-lite"/>
    </source>
</evidence>
<dbReference type="eggNOG" id="ENOG502S1K1">
    <property type="taxonomic scope" value="Eukaryota"/>
</dbReference>
<accession>W1PTU7</accession>
<dbReference type="OrthoDB" id="1927868at2759"/>
<dbReference type="PANTHER" id="PTHR33083">
    <property type="entry name" value="EXPRESSED PROTEIN"/>
    <property type="match status" value="1"/>
</dbReference>
<feature type="region of interest" description="Disordered" evidence="2">
    <location>
        <begin position="1"/>
        <end position="78"/>
    </location>
</feature>
<evidence type="ECO:0000256" key="1">
    <source>
        <dbReference type="ARBA" id="ARBA00034773"/>
    </source>
</evidence>
<name>W1PTU7_AMBTC</name>
<evidence type="ECO:0008006" key="5">
    <source>
        <dbReference type="Google" id="ProtNLM"/>
    </source>
</evidence>
<dbReference type="Pfam" id="PF04520">
    <property type="entry name" value="Senescence_reg"/>
    <property type="match status" value="1"/>
</dbReference>